<comment type="caution">
    <text evidence="1">The sequence shown here is derived from an EMBL/GenBank/DDBJ whole genome shotgun (WGS) entry which is preliminary data.</text>
</comment>
<dbReference type="RefSeq" id="WP_316000182.1">
    <property type="nucleotide sequence ID" value="NZ_JAWDJT010000020.1"/>
</dbReference>
<sequence>MMGKPTNLRGPRGLLLGLLLGTLLLSTGLNLFLLCQEPAFLASYDLDGPLLESATELELLQTRQALVECQAGHLRTTASAPADTLASPLISLTP</sequence>
<reference evidence="1 2" key="1">
    <citation type="submission" date="2023-10" db="EMBL/GenBank/DDBJ databases">
        <title>Hymenobacter endophyticus sp. nov., an isolate from the leaf tissues of wheat.</title>
        <authorList>
            <person name="Dai Y."/>
        </authorList>
    </citation>
    <scope>NUCLEOTIDE SEQUENCE [LARGE SCALE GENOMIC DNA]</scope>
    <source>
        <strain evidence="1 2">ZK17L-C2</strain>
    </source>
</reference>
<protein>
    <submittedName>
        <fullName evidence="1">Uncharacterized protein</fullName>
    </submittedName>
</protein>
<evidence type="ECO:0000313" key="1">
    <source>
        <dbReference type="EMBL" id="MDU0372827.1"/>
    </source>
</evidence>
<dbReference type="Proteomes" id="UP001250698">
    <property type="component" value="Unassembled WGS sequence"/>
</dbReference>
<name>A0ABU3TN67_9BACT</name>
<evidence type="ECO:0000313" key="2">
    <source>
        <dbReference type="Proteomes" id="UP001250698"/>
    </source>
</evidence>
<organism evidence="1 2">
    <name type="scientific">Hymenobacter endophyticus</name>
    <dbReference type="NCBI Taxonomy" id="3076335"/>
    <lineage>
        <taxon>Bacteria</taxon>
        <taxon>Pseudomonadati</taxon>
        <taxon>Bacteroidota</taxon>
        <taxon>Cytophagia</taxon>
        <taxon>Cytophagales</taxon>
        <taxon>Hymenobacteraceae</taxon>
        <taxon>Hymenobacter</taxon>
    </lineage>
</organism>
<dbReference type="EMBL" id="JAWDJT010000020">
    <property type="protein sequence ID" value="MDU0372827.1"/>
    <property type="molecule type" value="Genomic_DNA"/>
</dbReference>
<gene>
    <name evidence="1" type="ORF">ROI90_20640</name>
</gene>
<keyword evidence="2" id="KW-1185">Reference proteome</keyword>
<accession>A0ABU3TN67</accession>
<proteinExistence type="predicted"/>